<dbReference type="Proteomes" id="UP000225277">
    <property type="component" value="Unassembled WGS sequence"/>
</dbReference>
<evidence type="ECO:0000256" key="3">
    <source>
        <dbReference type="ARBA" id="ARBA00022781"/>
    </source>
</evidence>
<evidence type="ECO:0000313" key="8">
    <source>
        <dbReference type="EMBL" id="CZT22868.1"/>
    </source>
</evidence>
<dbReference type="GeneID" id="35603663"/>
<dbReference type="STRING" id="112498.A0A2D3VMM0"/>
<dbReference type="PANTHER" id="PTHR10137">
    <property type="entry name" value="V-TYPE PROTON ATPASE SUBUNIT C"/>
    <property type="match status" value="1"/>
</dbReference>
<organism evidence="8 9">
    <name type="scientific">Ramularia collo-cygni</name>
    <dbReference type="NCBI Taxonomy" id="112498"/>
    <lineage>
        <taxon>Eukaryota</taxon>
        <taxon>Fungi</taxon>
        <taxon>Dikarya</taxon>
        <taxon>Ascomycota</taxon>
        <taxon>Pezizomycotina</taxon>
        <taxon>Dothideomycetes</taxon>
        <taxon>Dothideomycetidae</taxon>
        <taxon>Mycosphaerellales</taxon>
        <taxon>Mycosphaerellaceae</taxon>
        <taxon>Ramularia</taxon>
    </lineage>
</organism>
<dbReference type="OrthoDB" id="6605928at2759"/>
<keyword evidence="3 6" id="KW-0375">Hydrogen ion transport</keyword>
<comment type="function">
    <text evidence="6">Subunit of the V1 complex of vacuolar(H+)-ATPase (V-ATPase), a multisubunit enzyme composed of a peripheral complex (V1) that hydrolyzes ATP and a membrane integral complex (V0) that translocates protons. V-ATPase is responsible for acidifying and maintaining the pH of intracellular compartments and in some cell types, is targeted to the plasma membrane, where it is responsible for acidifying the extracellular environment. Subunit C is necessary for the assembly of the catalytic sector of the enzyme and is likely to have a specific function in its catalytic activity.</text>
</comment>
<keyword evidence="9" id="KW-1185">Reference proteome</keyword>
<evidence type="ECO:0000256" key="2">
    <source>
        <dbReference type="ARBA" id="ARBA00022448"/>
    </source>
</evidence>
<dbReference type="Gene3D" id="3.30.70.1180">
    <property type="entry name" value="Vacuolar atp synthase subunit c, domain 1"/>
    <property type="match status" value="1"/>
</dbReference>
<keyword evidence="2 6" id="KW-0813">Transport</keyword>
<comment type="subunit">
    <text evidence="6">V-ATPase is a heteromultimeric enzyme composed of a peripheral catalytic V1 complex (components A to H) attached to an integral membrane V0 proton pore complex.</text>
</comment>
<dbReference type="Gene3D" id="1.20.1460.10">
    <property type="entry name" value="subunit c (vma5p) of the yeast v-atpase, domain 2"/>
    <property type="match status" value="1"/>
</dbReference>
<protein>
    <recommendedName>
        <fullName evidence="6">V-type proton ATPase subunit C</fullName>
    </recommendedName>
</protein>
<evidence type="ECO:0000256" key="5">
    <source>
        <dbReference type="ARBA" id="ARBA00053565"/>
    </source>
</evidence>
<accession>A0A2D3VMM0</accession>
<evidence type="ECO:0000256" key="1">
    <source>
        <dbReference type="ARBA" id="ARBA00006138"/>
    </source>
</evidence>
<sequence length="395" mass="44690">MPVQTFFLVSLPISITPSGDRDEALTTLRSAVSNDNGTTYPFAIPEFKIGTLDALVQQADELAKLEQGCKGVAEKVADSLRSLLEGDEEKLQEQKVVNDRPVENYLQSFQWNKVKYRSDKPIAELVDTLQKEIAAVDNDVKAKFQQYNTTKTNLASMQRSHTGNLSQKSLVSVVNPDSLLKPDDSEYLQQHLVAVPNQLIKDFLKTYESVAPMVVPRSAQLLAKDDEFQLYAVTVFKKHSAEFVHKCREHRWTPREMKFTEGGREAEEQELRKLEKEERRVWGEALRLGRTGYSDAVQSWIHVLSLRVFVETVLRYGLPLEYVCGLVKTDNKRSKKAKASLDSRFSDLGGNAMSKDKKGKPKQDDSNMQQEMAATGFGGGSEGYEPYVFYEFELQ</sequence>
<dbReference type="FunFam" id="3.30.70.100:FF:000002">
    <property type="entry name" value="V-type proton ATPase subunit C"/>
    <property type="match status" value="1"/>
</dbReference>
<evidence type="ECO:0000256" key="4">
    <source>
        <dbReference type="ARBA" id="ARBA00023065"/>
    </source>
</evidence>
<dbReference type="EMBL" id="FJUY01000014">
    <property type="protein sequence ID" value="CZT22868.1"/>
    <property type="molecule type" value="Genomic_DNA"/>
</dbReference>
<comment type="function">
    <text evidence="5">Subunit of the V1 complex of vacuolar(H+)-ATPase (V-ATPase), a multisubunit enzyme composed of a peripheral complex (V1) that hydrolyzes ATP and a membrane integral complex (V0) that translocates protons. V-ATPase is responsible for acidifying and maintaining the pH of intracellular compartments. Subunit C is necessary for the assembly of the catalytic sector of the enzyme and is likely to have a specific function in its catalytic activity. Reversibly leaves the enzyme after glucose depletion, causing the catalytic subcomplex V1 to detach from the V0 section.</text>
</comment>
<dbReference type="RefSeq" id="XP_023629592.1">
    <property type="nucleotide sequence ID" value="XM_023773824.1"/>
</dbReference>
<dbReference type="GO" id="GO:0046961">
    <property type="term" value="F:proton-transporting ATPase activity, rotational mechanism"/>
    <property type="evidence" value="ECO:0007669"/>
    <property type="project" value="InterPro"/>
</dbReference>
<reference evidence="8 9" key="1">
    <citation type="submission" date="2016-03" db="EMBL/GenBank/DDBJ databases">
        <authorList>
            <person name="Ploux O."/>
        </authorList>
    </citation>
    <scope>NUCLEOTIDE SEQUENCE [LARGE SCALE GENOMIC DNA]</scope>
    <source>
        <strain evidence="8 9">URUG2</strain>
    </source>
</reference>
<name>A0A2D3VMM0_9PEZI</name>
<dbReference type="InterPro" id="IPR036132">
    <property type="entry name" value="Vac_ATP_synth_c_sf"/>
</dbReference>
<gene>
    <name evidence="8" type="ORF">RCC_08574</name>
</gene>
<proteinExistence type="inferred from homology"/>
<keyword evidence="4 6" id="KW-0406">Ion transport</keyword>
<feature type="region of interest" description="Disordered" evidence="7">
    <location>
        <begin position="338"/>
        <end position="380"/>
    </location>
</feature>
<evidence type="ECO:0000256" key="6">
    <source>
        <dbReference type="RuleBase" id="RU364010"/>
    </source>
</evidence>
<comment type="similarity">
    <text evidence="1 6">Belongs to the V-ATPase C subunit family.</text>
</comment>
<dbReference type="PANTHER" id="PTHR10137:SF0">
    <property type="entry name" value="V-TYPE PROTON ATPASE SUBUNIT C"/>
    <property type="match status" value="1"/>
</dbReference>
<dbReference type="Pfam" id="PF03223">
    <property type="entry name" value="V-ATPase_C"/>
    <property type="match status" value="1"/>
</dbReference>
<dbReference type="SUPFAM" id="SSF118203">
    <property type="entry name" value="Vacuolar ATP synthase subunit C"/>
    <property type="match status" value="1"/>
</dbReference>
<dbReference type="CDD" id="cd14785">
    <property type="entry name" value="V-ATPase_C"/>
    <property type="match status" value="1"/>
</dbReference>
<dbReference type="GO" id="GO:0000221">
    <property type="term" value="C:vacuolar proton-transporting V-type ATPase, V1 domain"/>
    <property type="evidence" value="ECO:0007669"/>
    <property type="project" value="TreeGrafter"/>
</dbReference>
<dbReference type="AlphaFoldDB" id="A0A2D3VMM0"/>
<dbReference type="InterPro" id="IPR004907">
    <property type="entry name" value="ATPase_V1-cplx_csu"/>
</dbReference>
<dbReference type="Gene3D" id="3.30.70.100">
    <property type="match status" value="1"/>
</dbReference>
<evidence type="ECO:0000256" key="7">
    <source>
        <dbReference type="SAM" id="MobiDB-lite"/>
    </source>
</evidence>
<evidence type="ECO:0000313" key="9">
    <source>
        <dbReference type="Proteomes" id="UP000225277"/>
    </source>
</evidence>